<dbReference type="PRINTS" id="PR01549">
    <property type="entry name" value="AUTOINDCRSYN"/>
</dbReference>
<dbReference type="InterPro" id="IPR001690">
    <property type="entry name" value="Autoind_synthase"/>
</dbReference>
<dbReference type="SUPFAM" id="SSF55729">
    <property type="entry name" value="Acyl-CoA N-acyltransferases (Nat)"/>
    <property type="match status" value="1"/>
</dbReference>
<evidence type="ECO:0000256" key="7">
    <source>
        <dbReference type="PROSITE-ProRule" id="PRU00533"/>
    </source>
</evidence>
<dbReference type="PROSITE" id="PS51187">
    <property type="entry name" value="AUTOINDUCER_SYNTH_2"/>
    <property type="match status" value="1"/>
</dbReference>
<dbReference type="PANTHER" id="PTHR39322">
    <property type="entry name" value="ACYL-HOMOSERINE-LACTONE SYNTHASE"/>
    <property type="match status" value="1"/>
</dbReference>
<keyword evidence="4" id="KW-0949">S-adenosyl-L-methionine</keyword>
<evidence type="ECO:0000313" key="8">
    <source>
        <dbReference type="EMBL" id="VIO72684.1"/>
    </source>
</evidence>
<dbReference type="Gene3D" id="3.40.630.30">
    <property type="match status" value="1"/>
</dbReference>
<dbReference type="GO" id="GO:0061579">
    <property type="term" value="F:N-acyl homoserine lactone synthase activity"/>
    <property type="evidence" value="ECO:0007669"/>
    <property type="project" value="UniProtKB-EC"/>
</dbReference>
<name>A0A508TET4_9BRAD</name>
<dbReference type="Proteomes" id="UP000328092">
    <property type="component" value="Unassembled WGS sequence"/>
</dbReference>
<evidence type="ECO:0000256" key="3">
    <source>
        <dbReference type="ARBA" id="ARBA00022679"/>
    </source>
</evidence>
<keyword evidence="8" id="KW-0012">Acyltransferase</keyword>
<dbReference type="GO" id="GO:0009372">
    <property type="term" value="P:quorum sensing"/>
    <property type="evidence" value="ECO:0007669"/>
    <property type="project" value="UniProtKB-UniRule"/>
</dbReference>
<accession>A0A508TET4</accession>
<dbReference type="GO" id="GO:0007165">
    <property type="term" value="P:signal transduction"/>
    <property type="evidence" value="ECO:0007669"/>
    <property type="project" value="TreeGrafter"/>
</dbReference>
<proteinExistence type="inferred from homology"/>
<organism evidence="8 9">
    <name type="scientific">Bradyrhizobium ivorense</name>
    <dbReference type="NCBI Taxonomy" id="2511166"/>
    <lineage>
        <taxon>Bacteria</taxon>
        <taxon>Pseudomonadati</taxon>
        <taxon>Pseudomonadota</taxon>
        <taxon>Alphaproteobacteria</taxon>
        <taxon>Hyphomicrobiales</taxon>
        <taxon>Nitrobacteraceae</taxon>
        <taxon>Bradyrhizobium</taxon>
    </lineage>
</organism>
<comment type="similarity">
    <text evidence="7">Belongs to the autoinducer synthase family.</text>
</comment>
<dbReference type="InterPro" id="IPR016181">
    <property type="entry name" value="Acyl_CoA_acyltransferase"/>
</dbReference>
<keyword evidence="9" id="KW-1185">Reference proteome</keyword>
<dbReference type="AlphaFoldDB" id="A0A508TET4"/>
<dbReference type="EC" id="2.3.1.184" evidence="1"/>
<keyword evidence="3 8" id="KW-0808">Transferase</keyword>
<keyword evidence="2 7" id="KW-0673">Quorum sensing</keyword>
<dbReference type="EMBL" id="CAADFC020000016">
    <property type="protein sequence ID" value="VIO72684.1"/>
    <property type="molecule type" value="Genomic_DNA"/>
</dbReference>
<evidence type="ECO:0000313" key="9">
    <source>
        <dbReference type="Proteomes" id="UP000328092"/>
    </source>
</evidence>
<dbReference type="RefSeq" id="WP_172628127.1">
    <property type="nucleotide sequence ID" value="NZ_CAADFC020000016.1"/>
</dbReference>
<evidence type="ECO:0000256" key="1">
    <source>
        <dbReference type="ARBA" id="ARBA00012340"/>
    </source>
</evidence>
<evidence type="ECO:0000256" key="5">
    <source>
        <dbReference type="ARBA" id="ARBA00022929"/>
    </source>
</evidence>
<gene>
    <name evidence="8" type="primary">lasI</name>
    <name evidence="8" type="ORF">CI1B_43300</name>
</gene>
<evidence type="ECO:0000256" key="2">
    <source>
        <dbReference type="ARBA" id="ARBA00022654"/>
    </source>
</evidence>
<evidence type="ECO:0000256" key="4">
    <source>
        <dbReference type="ARBA" id="ARBA00022691"/>
    </source>
</evidence>
<dbReference type="Pfam" id="PF00765">
    <property type="entry name" value="Autoind_synth"/>
    <property type="match status" value="1"/>
</dbReference>
<protein>
    <recommendedName>
        <fullName evidence="1">acyl-homoserine-lactone synthase</fullName>
        <ecNumber evidence="1">2.3.1.184</ecNumber>
    </recommendedName>
</protein>
<dbReference type="PANTHER" id="PTHR39322:SF1">
    <property type="entry name" value="ISOVALERYL-HOMOSERINE LACTONE SYNTHASE"/>
    <property type="match status" value="1"/>
</dbReference>
<dbReference type="InterPro" id="IPR018311">
    <property type="entry name" value="Autoind_synth_CS"/>
</dbReference>
<keyword evidence="5 7" id="KW-0071">Autoinducer synthesis</keyword>
<reference evidence="8" key="1">
    <citation type="submission" date="2019-02" db="EMBL/GenBank/DDBJ databases">
        <authorList>
            <person name="Pothier F.J."/>
        </authorList>
    </citation>
    <scope>NUCLEOTIDE SEQUENCE</scope>
    <source>
        <strain evidence="8">CI-1B</strain>
    </source>
</reference>
<comment type="caution">
    <text evidence="8">The sequence shown here is derived from an EMBL/GenBank/DDBJ whole genome shotgun (WGS) entry which is preliminary data.</text>
</comment>
<evidence type="ECO:0000256" key="6">
    <source>
        <dbReference type="ARBA" id="ARBA00048576"/>
    </source>
</evidence>
<sequence>MRAVVLHAPQFSRNLELLSAMYRMRRRVFKDRLDWSVSVSGEFELDVYDALGPTYLVLVSDTGQAIGAVRLLPATGPTMLADTFPALLGGETAPRGDNILESSRFCVDTGRAAEQGSKGLNRATMILFAAMIEAARLAGADSIVTVTDIRMERILRRAGWPLRRIAAPQQIGSTMAVAGFLETSEQSLLQIYGEAGIAGPVLVSADIAEIAA</sequence>
<dbReference type="PROSITE" id="PS00949">
    <property type="entry name" value="AUTOINDUCER_SYNTH_1"/>
    <property type="match status" value="1"/>
</dbReference>
<comment type="catalytic activity">
    <reaction evidence="6">
        <text>a fatty acyl-[ACP] + S-adenosyl-L-methionine = an N-acyl-L-homoserine lactone + S-methyl-5'-thioadenosine + holo-[ACP] + H(+)</text>
        <dbReference type="Rhea" id="RHEA:10096"/>
        <dbReference type="Rhea" id="RHEA-COMP:9685"/>
        <dbReference type="Rhea" id="RHEA-COMP:14125"/>
        <dbReference type="ChEBI" id="CHEBI:15378"/>
        <dbReference type="ChEBI" id="CHEBI:17509"/>
        <dbReference type="ChEBI" id="CHEBI:55474"/>
        <dbReference type="ChEBI" id="CHEBI:59789"/>
        <dbReference type="ChEBI" id="CHEBI:64479"/>
        <dbReference type="ChEBI" id="CHEBI:138651"/>
        <dbReference type="EC" id="2.3.1.184"/>
    </reaction>
</comment>